<dbReference type="Pfam" id="PF13500">
    <property type="entry name" value="AAA_26"/>
    <property type="match status" value="1"/>
</dbReference>
<organism evidence="16 17">
    <name type="scientific">Pseudonocardia hierapolitana</name>
    <dbReference type="NCBI Taxonomy" id="1128676"/>
    <lineage>
        <taxon>Bacteria</taxon>
        <taxon>Bacillati</taxon>
        <taxon>Actinomycetota</taxon>
        <taxon>Actinomycetes</taxon>
        <taxon>Pseudonocardiales</taxon>
        <taxon>Pseudonocardiaceae</taxon>
        <taxon>Pseudonocardia</taxon>
    </lineage>
</organism>
<dbReference type="Proteomes" id="UP000321261">
    <property type="component" value="Unassembled WGS sequence"/>
</dbReference>
<evidence type="ECO:0000256" key="13">
    <source>
        <dbReference type="PIRNR" id="PIRNR006107"/>
    </source>
</evidence>
<dbReference type="InterPro" id="IPR016475">
    <property type="entry name" value="P-Actrans_bac"/>
</dbReference>
<keyword evidence="10 13" id="KW-0012">Acyltransferase</keyword>
<reference evidence="16 17" key="1">
    <citation type="submission" date="2019-06" db="EMBL/GenBank/DDBJ databases">
        <title>Sequencing the genomes of 1000 actinobacteria strains.</title>
        <authorList>
            <person name="Klenk H.-P."/>
        </authorList>
    </citation>
    <scope>NUCLEOTIDE SEQUENCE [LARGE SCALE GENOMIC DNA]</scope>
    <source>
        <strain evidence="16 17">DSM 45671</strain>
    </source>
</reference>
<dbReference type="Gene3D" id="3.40.1390.20">
    <property type="entry name" value="HprK N-terminal domain-like"/>
    <property type="match status" value="1"/>
</dbReference>
<dbReference type="InterPro" id="IPR027417">
    <property type="entry name" value="P-loop_NTPase"/>
</dbReference>
<gene>
    <name evidence="16" type="ORF">FHX44_116478</name>
</gene>
<evidence type="ECO:0000256" key="6">
    <source>
        <dbReference type="ARBA" id="ARBA00012707"/>
    </source>
</evidence>
<proteinExistence type="inferred from homology"/>
<dbReference type="Gene3D" id="3.40.50.300">
    <property type="entry name" value="P-loop containing nucleotide triphosphate hydrolases"/>
    <property type="match status" value="1"/>
</dbReference>
<dbReference type="InterPro" id="IPR004614">
    <property type="entry name" value="P_AcTrfase"/>
</dbReference>
<dbReference type="InterPro" id="IPR002505">
    <property type="entry name" value="PTA_PTB"/>
</dbReference>
<name>A0A561T0B8_9PSEU</name>
<evidence type="ECO:0000256" key="3">
    <source>
        <dbReference type="ARBA" id="ARBA00004989"/>
    </source>
</evidence>
<dbReference type="UniPathway" id="UPA00340">
    <property type="reaction ID" value="UER00459"/>
</dbReference>
<evidence type="ECO:0000256" key="1">
    <source>
        <dbReference type="ARBA" id="ARBA00000705"/>
    </source>
</evidence>
<comment type="caution">
    <text evidence="16">The sequence shown here is derived from an EMBL/GenBank/DDBJ whole genome shotgun (WGS) entry which is preliminary data.</text>
</comment>
<protein>
    <recommendedName>
        <fullName evidence="7 13">Phosphate acetyltransferase</fullName>
        <ecNumber evidence="6 13">2.3.1.8</ecNumber>
    </recommendedName>
    <alternativeName>
        <fullName evidence="11 13">Phosphotransacetylase</fullName>
    </alternativeName>
</protein>
<dbReference type="InterPro" id="IPR042112">
    <property type="entry name" value="P_AcTrfase_dom2"/>
</dbReference>
<dbReference type="PIRSF" id="PIRSF006107">
    <property type="entry name" value="PhpActrans_proteobac"/>
    <property type="match status" value="1"/>
</dbReference>
<dbReference type="EMBL" id="VIWU01000001">
    <property type="protein sequence ID" value="TWF80535.1"/>
    <property type="molecule type" value="Genomic_DNA"/>
</dbReference>
<sequence>MMDPVTRHVYVMAMEAGTGKSAVVLGLAEVLSRHAGRLALFRPLVAAAEPPDPDVELIRRRYALAQDYRSSFALTADDLHDADRPDGYERLLARVLDGCARVGADADLVLLEGSDSTSAAPLVELDLDVDTARNLAAPVLLVVGGRARSAEQVLEAAHQGVAVLTDRGCSVLAVVCNRVACDQVDAVRDGMSAAVGELPGGVLPEVPLLAAPTVAEIADRLGARSVVAPASPREVARVIVGAMGLPAFLDRIADGDLVITPGDRADIVAGILAACTSAGYPSVAGLLLSGGMVIEPVRRMASGFDAAGIPVLAADTDTYETATAVREVRGAIRVDSARKIATAIALFEDHVDHERLREQLAVARPRRTTPLMFQQQLLERARAQRRHIALPESEDDRILRAAEQLLLRGVADLTLLGREDEVRARAAALGVDVSAARFVDPVTSSWREPFARVYADLRRHRGVAVPVALDLMADPTYFGTMMVHQGHADGLVSGAAHTTAHTIRPAFEVIRTAPGVSLVSSAFLMCLSDRVLVYADCAVVPNPTAEQLADIAISAAGTAALFGIEPRVAMLSYSTGESGSGSDVEHVRRATSLVRERAPELPVEGPIQYDAAVDPGVARTKLPGSAVAGRATVLVFPDLNTGNNTYKAVQRSAGAVAIGPVLQGLARPVNDLSRGATVTDIVNTVAITAIQAQRPG</sequence>
<dbReference type="CDD" id="cd03109">
    <property type="entry name" value="DTBS"/>
    <property type="match status" value="1"/>
</dbReference>
<evidence type="ECO:0000256" key="4">
    <source>
        <dbReference type="ARBA" id="ARBA00008756"/>
    </source>
</evidence>
<dbReference type="NCBIfam" id="TIGR00651">
    <property type="entry name" value="pta"/>
    <property type="match status" value="1"/>
</dbReference>
<evidence type="ECO:0000256" key="7">
    <source>
        <dbReference type="ARBA" id="ARBA00021528"/>
    </source>
</evidence>
<dbReference type="InterPro" id="IPR010766">
    <property type="entry name" value="DRTGG"/>
</dbReference>
<dbReference type="GO" id="GO:0006085">
    <property type="term" value="P:acetyl-CoA biosynthetic process"/>
    <property type="evidence" value="ECO:0007669"/>
    <property type="project" value="UniProtKB-UniPathway"/>
</dbReference>
<evidence type="ECO:0000256" key="8">
    <source>
        <dbReference type="ARBA" id="ARBA00022490"/>
    </source>
</evidence>
<dbReference type="EC" id="2.3.1.8" evidence="6 13"/>
<dbReference type="InterPro" id="IPR028979">
    <property type="entry name" value="Ser_kin/Pase_Hpr-like_N_sf"/>
</dbReference>
<comment type="function">
    <text evidence="12 13">Involved in acetate metabolism.</text>
</comment>
<evidence type="ECO:0000256" key="5">
    <source>
        <dbReference type="ARBA" id="ARBA00009786"/>
    </source>
</evidence>
<accession>A0A561T0B8</accession>
<comment type="pathway">
    <text evidence="3 13">Metabolic intermediate biosynthesis; acetyl-CoA biosynthesis; acetyl-CoA from acetate: step 2/2.</text>
</comment>
<dbReference type="GO" id="GO:0008959">
    <property type="term" value="F:phosphate acetyltransferase activity"/>
    <property type="evidence" value="ECO:0007669"/>
    <property type="project" value="UniProtKB-EC"/>
</dbReference>
<dbReference type="SUPFAM" id="SSF75138">
    <property type="entry name" value="HprK N-terminal domain-like"/>
    <property type="match status" value="1"/>
</dbReference>
<dbReference type="InterPro" id="IPR050500">
    <property type="entry name" value="Phos_Acetyltrans/Butyryltrans"/>
</dbReference>
<evidence type="ECO:0000256" key="12">
    <source>
        <dbReference type="ARBA" id="ARBA00049955"/>
    </source>
</evidence>
<evidence type="ECO:0000313" key="16">
    <source>
        <dbReference type="EMBL" id="TWF80535.1"/>
    </source>
</evidence>
<dbReference type="InterPro" id="IPR042113">
    <property type="entry name" value="P_AcTrfase_dom1"/>
</dbReference>
<comment type="similarity">
    <text evidence="5 13">In the N-terminal section; belongs to the CobB/CobQ family.</text>
</comment>
<dbReference type="Pfam" id="PF07085">
    <property type="entry name" value="DRTGG"/>
    <property type="match status" value="1"/>
</dbReference>
<dbReference type="SUPFAM" id="SSF52540">
    <property type="entry name" value="P-loop containing nucleoside triphosphate hydrolases"/>
    <property type="match status" value="1"/>
</dbReference>
<feature type="domain" description="Phosphate acetyl/butaryl transferase" evidence="14">
    <location>
        <begin position="372"/>
        <end position="689"/>
    </location>
</feature>
<dbReference type="Gene3D" id="3.40.50.10950">
    <property type="match status" value="1"/>
</dbReference>
<comment type="domain">
    <text evidence="13">The N-terminal region seems to be important for proper quaternary structure. The C-terminal region contains the substrate-binding site.</text>
</comment>
<dbReference type="Gene3D" id="3.40.50.10750">
    <property type="entry name" value="Isocitrate/Isopropylmalate dehydrogenase-like"/>
    <property type="match status" value="1"/>
</dbReference>
<comment type="similarity">
    <text evidence="4 13">In the C-terminal section; belongs to the phosphate acetyltransferase and butyryltransferase family.</text>
</comment>
<feature type="domain" description="DRTGG" evidence="15">
    <location>
        <begin position="216"/>
        <end position="327"/>
    </location>
</feature>
<keyword evidence="8 13" id="KW-0963">Cytoplasm</keyword>
<evidence type="ECO:0000256" key="10">
    <source>
        <dbReference type="ARBA" id="ARBA00023315"/>
    </source>
</evidence>
<evidence type="ECO:0000259" key="14">
    <source>
        <dbReference type="Pfam" id="PF01515"/>
    </source>
</evidence>
<evidence type="ECO:0000256" key="2">
    <source>
        <dbReference type="ARBA" id="ARBA00004496"/>
    </source>
</evidence>
<dbReference type="SUPFAM" id="SSF53659">
    <property type="entry name" value="Isocitrate/Isopropylmalate dehydrogenase-like"/>
    <property type="match status" value="1"/>
</dbReference>
<evidence type="ECO:0000256" key="9">
    <source>
        <dbReference type="ARBA" id="ARBA00022679"/>
    </source>
</evidence>
<evidence type="ECO:0000256" key="11">
    <source>
        <dbReference type="ARBA" id="ARBA00031108"/>
    </source>
</evidence>
<dbReference type="PANTHER" id="PTHR43356">
    <property type="entry name" value="PHOSPHATE ACETYLTRANSFERASE"/>
    <property type="match status" value="1"/>
</dbReference>
<dbReference type="FunFam" id="3.40.50.10750:FF:000001">
    <property type="entry name" value="Phosphate acetyltransferase"/>
    <property type="match status" value="1"/>
</dbReference>
<comment type="catalytic activity">
    <reaction evidence="1 13">
        <text>acetyl-CoA + phosphate = acetyl phosphate + CoA</text>
        <dbReference type="Rhea" id="RHEA:19521"/>
        <dbReference type="ChEBI" id="CHEBI:22191"/>
        <dbReference type="ChEBI" id="CHEBI:43474"/>
        <dbReference type="ChEBI" id="CHEBI:57287"/>
        <dbReference type="ChEBI" id="CHEBI:57288"/>
        <dbReference type="EC" id="2.3.1.8"/>
    </reaction>
</comment>
<dbReference type="NCBIfam" id="NF004167">
    <property type="entry name" value="PRK05632.1"/>
    <property type="match status" value="1"/>
</dbReference>
<dbReference type="GO" id="GO:0005737">
    <property type="term" value="C:cytoplasm"/>
    <property type="evidence" value="ECO:0007669"/>
    <property type="project" value="UniProtKB-SubCell"/>
</dbReference>
<comment type="subcellular location">
    <subcellularLocation>
        <location evidence="2 13">Cytoplasm</location>
    </subcellularLocation>
</comment>
<dbReference type="Pfam" id="PF01515">
    <property type="entry name" value="PTA_PTB"/>
    <property type="match status" value="1"/>
</dbReference>
<dbReference type="AlphaFoldDB" id="A0A561T0B8"/>
<evidence type="ECO:0000313" key="17">
    <source>
        <dbReference type="Proteomes" id="UP000321261"/>
    </source>
</evidence>
<keyword evidence="9 13" id="KW-0808">Transferase</keyword>
<dbReference type="PANTHER" id="PTHR43356:SF3">
    <property type="entry name" value="PHOSPHATE ACETYLTRANSFERASE"/>
    <property type="match status" value="1"/>
</dbReference>
<dbReference type="NCBIfam" id="NF007233">
    <property type="entry name" value="PRK09653.1"/>
    <property type="match status" value="1"/>
</dbReference>
<keyword evidence="17" id="KW-1185">Reference proteome</keyword>
<evidence type="ECO:0000259" key="15">
    <source>
        <dbReference type="Pfam" id="PF07085"/>
    </source>
</evidence>